<dbReference type="Gene3D" id="3.90.850.10">
    <property type="entry name" value="Fumarylacetoacetase-like, C-terminal domain"/>
    <property type="match status" value="1"/>
</dbReference>
<dbReference type="GO" id="GO:0018773">
    <property type="term" value="F:acetylpyruvate hydrolase activity"/>
    <property type="evidence" value="ECO:0007669"/>
    <property type="project" value="TreeGrafter"/>
</dbReference>
<dbReference type="PATRIC" id="fig|1225564.3.peg.185"/>
<evidence type="ECO:0000313" key="3">
    <source>
        <dbReference type="EMBL" id="KLK89995.1"/>
    </source>
</evidence>
<dbReference type="STRING" id="1225564.AA309_28285"/>
<keyword evidence="1" id="KW-0479">Metal-binding</keyword>
<dbReference type="EMBL" id="LCYG01000104">
    <property type="protein sequence ID" value="KLK89995.1"/>
    <property type="molecule type" value="Genomic_DNA"/>
</dbReference>
<dbReference type="RefSeq" id="WP_047192371.1">
    <property type="nucleotide sequence ID" value="NZ_LCYG01000104.1"/>
</dbReference>
<dbReference type="InterPro" id="IPR036663">
    <property type="entry name" value="Fumarylacetoacetase_C_sf"/>
</dbReference>
<reference evidence="3 4" key="1">
    <citation type="submission" date="2015-05" db="EMBL/GenBank/DDBJ databases">
        <title>Draft genome sequence of Microvirga vignae strain BR3299, a novel nitrogen fixing bacteria isolated from Brazil semi-aired region.</title>
        <authorList>
            <person name="Zilli J.E."/>
            <person name="Passos S.R."/>
            <person name="Leite J."/>
            <person name="Baldani J.I."/>
            <person name="Xavier G.R."/>
            <person name="Rumjaneck N.G."/>
            <person name="Simoes-Araujo J.L."/>
        </authorList>
    </citation>
    <scope>NUCLEOTIDE SEQUENCE [LARGE SCALE GENOMIC DNA]</scope>
    <source>
        <strain evidence="3 4">BR3299</strain>
    </source>
</reference>
<evidence type="ECO:0000259" key="2">
    <source>
        <dbReference type="Pfam" id="PF01557"/>
    </source>
</evidence>
<keyword evidence="4" id="KW-1185">Reference proteome</keyword>
<dbReference type="InterPro" id="IPR011234">
    <property type="entry name" value="Fumarylacetoacetase-like_C"/>
</dbReference>
<dbReference type="Pfam" id="PF01557">
    <property type="entry name" value="FAA_hydrolase"/>
    <property type="match status" value="1"/>
</dbReference>
<comment type="caution">
    <text evidence="3">The sequence shown here is derived from an EMBL/GenBank/DDBJ whole genome shotgun (WGS) entry which is preliminary data.</text>
</comment>
<sequence>MNAPLAMTGYVVQPAPIAALPVQGSDKLFPIHRIYCVGRNYAEHAIEMGHDPSKEPPFFFQKNPDNIVTDGKFPYPSKTSDVHHEIEMVVALSKGGDNIPVETALEHVFGYGVGLDMTRRDLQGEAKKLGRPWEVGKAFEASAPCGPLVPVSEIGHPNSGAVTLKVNGELRQQGDLNQLIWKVPEMISYLSGLFTLQPGDIIMTGTPAGVGAVVRGDVLEGYVEGVGKLEVVVV</sequence>
<evidence type="ECO:0000313" key="4">
    <source>
        <dbReference type="Proteomes" id="UP000035489"/>
    </source>
</evidence>
<dbReference type="PANTHER" id="PTHR11820">
    <property type="entry name" value="ACYLPYRUVASE"/>
    <property type="match status" value="1"/>
</dbReference>
<name>A0A0H1R453_9HYPH</name>
<accession>A0A0H1R453</accession>
<dbReference type="GO" id="GO:0016853">
    <property type="term" value="F:isomerase activity"/>
    <property type="evidence" value="ECO:0007669"/>
    <property type="project" value="UniProtKB-KW"/>
</dbReference>
<protein>
    <submittedName>
        <fullName evidence="3">5-carboxymethyl-2-hydroxymuconate isomerase</fullName>
    </submittedName>
</protein>
<dbReference type="AlphaFoldDB" id="A0A0H1R453"/>
<dbReference type="OrthoDB" id="5197601at2"/>
<proteinExistence type="predicted"/>
<dbReference type="SUPFAM" id="SSF56529">
    <property type="entry name" value="FAH"/>
    <property type="match status" value="1"/>
</dbReference>
<evidence type="ECO:0000256" key="1">
    <source>
        <dbReference type="ARBA" id="ARBA00022723"/>
    </source>
</evidence>
<keyword evidence="3" id="KW-0413">Isomerase</keyword>
<feature type="domain" description="Fumarylacetoacetase-like C-terminal" evidence="2">
    <location>
        <begin position="34"/>
        <end position="234"/>
    </location>
</feature>
<dbReference type="PANTHER" id="PTHR11820:SF90">
    <property type="entry name" value="FLUTATHIONE S-TRANSFERASE"/>
    <property type="match status" value="1"/>
</dbReference>
<organism evidence="3 4">
    <name type="scientific">Microvirga vignae</name>
    <dbReference type="NCBI Taxonomy" id="1225564"/>
    <lineage>
        <taxon>Bacteria</taxon>
        <taxon>Pseudomonadati</taxon>
        <taxon>Pseudomonadota</taxon>
        <taxon>Alphaproteobacteria</taxon>
        <taxon>Hyphomicrobiales</taxon>
        <taxon>Methylobacteriaceae</taxon>
        <taxon>Microvirga</taxon>
    </lineage>
</organism>
<dbReference type="GO" id="GO:0046872">
    <property type="term" value="F:metal ion binding"/>
    <property type="evidence" value="ECO:0007669"/>
    <property type="project" value="UniProtKB-KW"/>
</dbReference>
<gene>
    <name evidence="3" type="ORF">AA309_28285</name>
</gene>
<dbReference type="Proteomes" id="UP000035489">
    <property type="component" value="Unassembled WGS sequence"/>
</dbReference>